<evidence type="ECO:0000313" key="1">
    <source>
        <dbReference type="EMBL" id="KAF4630777.1"/>
    </source>
</evidence>
<evidence type="ECO:0008006" key="3">
    <source>
        <dbReference type="Google" id="ProtNLM"/>
    </source>
</evidence>
<dbReference type="InterPro" id="IPR024222">
    <property type="entry name" value="Ten1_fungal"/>
</dbReference>
<dbReference type="Proteomes" id="UP000566819">
    <property type="component" value="Unassembled WGS sequence"/>
</dbReference>
<dbReference type="EMBL" id="JAAMPI010000514">
    <property type="protein sequence ID" value="KAF4630777.1"/>
    <property type="molecule type" value="Genomic_DNA"/>
</dbReference>
<organism evidence="1 2">
    <name type="scientific">Cudoniella acicularis</name>
    <dbReference type="NCBI Taxonomy" id="354080"/>
    <lineage>
        <taxon>Eukaryota</taxon>
        <taxon>Fungi</taxon>
        <taxon>Dikarya</taxon>
        <taxon>Ascomycota</taxon>
        <taxon>Pezizomycotina</taxon>
        <taxon>Leotiomycetes</taxon>
        <taxon>Helotiales</taxon>
        <taxon>Tricladiaceae</taxon>
        <taxon>Cudoniella</taxon>
    </lineage>
</organism>
<proteinExistence type="predicted"/>
<dbReference type="InterPro" id="IPR012340">
    <property type="entry name" value="NA-bd_OB-fold"/>
</dbReference>
<reference evidence="1 2" key="1">
    <citation type="submission" date="2020-03" db="EMBL/GenBank/DDBJ databases">
        <title>Draft Genome Sequence of Cudoniella acicularis.</title>
        <authorList>
            <person name="Buettner E."/>
            <person name="Kellner H."/>
        </authorList>
    </citation>
    <scope>NUCLEOTIDE SEQUENCE [LARGE SCALE GENOMIC DNA]</scope>
    <source>
        <strain evidence="1 2">DSM 108380</strain>
    </source>
</reference>
<dbReference type="GO" id="GO:0016233">
    <property type="term" value="P:telomere capping"/>
    <property type="evidence" value="ECO:0007669"/>
    <property type="project" value="InterPro"/>
</dbReference>
<dbReference type="OrthoDB" id="5275361at2759"/>
<protein>
    <recommendedName>
        <fullName evidence="3">Telomere capping, CST complex subunit-domain-containing protein</fullName>
    </recommendedName>
</protein>
<gene>
    <name evidence="1" type="ORF">G7Y89_g7353</name>
</gene>
<dbReference type="Pfam" id="PF12658">
    <property type="entry name" value="Ten1"/>
    <property type="match status" value="1"/>
</dbReference>
<sequence>MSGVHNGPIPTRLALLSDLRTFPPGSKVRFLGCVTNYSTNAATLTLEHDHPQGQSLKALVNVKLLLETIKSHETRVGEWVNVIGYINPEAKSVLSKEKDGVTVQALVLWSTGSLDLQGYERSLERQNLDKIEA</sequence>
<evidence type="ECO:0000313" key="2">
    <source>
        <dbReference type="Proteomes" id="UP000566819"/>
    </source>
</evidence>
<comment type="caution">
    <text evidence="1">The sequence shown here is derived from an EMBL/GenBank/DDBJ whole genome shotgun (WGS) entry which is preliminary data.</text>
</comment>
<dbReference type="Gene3D" id="2.40.50.140">
    <property type="entry name" value="Nucleic acid-binding proteins"/>
    <property type="match status" value="1"/>
</dbReference>
<dbReference type="AlphaFoldDB" id="A0A8H4W219"/>
<keyword evidence="2" id="KW-1185">Reference proteome</keyword>
<dbReference type="GO" id="GO:0043047">
    <property type="term" value="F:single-stranded telomeric DNA binding"/>
    <property type="evidence" value="ECO:0007669"/>
    <property type="project" value="InterPro"/>
</dbReference>
<accession>A0A8H4W219</accession>
<dbReference type="GO" id="GO:1990879">
    <property type="term" value="C:CST complex"/>
    <property type="evidence" value="ECO:0007669"/>
    <property type="project" value="InterPro"/>
</dbReference>
<name>A0A8H4W219_9HELO</name>